<sequence length="187" mass="20166">MRLPTLPRTRTSAPACARCAVTALFPMLIAGPALAGEVAMSVQIPRLDVSEYHRPYVAIWLEGEDGTALANLAVWYDVRKKEGEGGAKWLKDMRQWWRRIGRETDLPLDGISGATKPVGAHALSFPADSAPFAGLKPGRYEIVVEAAREVGGREVLRLPVSWPPREAARADAQGGSELGAVSVSLKP</sequence>
<gene>
    <name evidence="4" type="ORF">GCM10007888_56360</name>
    <name evidence="3" type="ORF">MOX02_46130</name>
</gene>
<dbReference type="OrthoDB" id="195316at2"/>
<reference evidence="6" key="2">
    <citation type="journal article" date="2019" name="Int. J. Syst. Evol. Microbiol.">
        <title>The Global Catalogue of Microorganisms (GCM) 10K type strain sequencing project: providing services to taxonomists for standard genome sequencing and annotation.</title>
        <authorList>
            <consortium name="The Broad Institute Genomics Platform"/>
            <consortium name="The Broad Institute Genome Sequencing Center for Infectious Disease"/>
            <person name="Wu L."/>
            <person name="Ma J."/>
        </authorList>
    </citation>
    <scope>NUCLEOTIDE SEQUENCE [LARGE SCALE GENOMIC DNA]</scope>
    <source>
        <strain evidence="6">NBRC 107715</strain>
    </source>
</reference>
<feature type="region of interest" description="Disordered" evidence="1">
    <location>
        <begin position="166"/>
        <end position="187"/>
    </location>
</feature>
<evidence type="ECO:0000313" key="3">
    <source>
        <dbReference type="EMBL" id="GEP06575.1"/>
    </source>
</evidence>
<dbReference type="Pfam" id="PF10029">
    <property type="entry name" value="DUF2271"/>
    <property type="match status" value="1"/>
</dbReference>
<reference evidence="4" key="1">
    <citation type="journal article" date="2014" name="Int. J. Syst. Evol. Microbiol.">
        <title>Complete genome of a new Firmicutes species belonging to the dominant human colonic microbiota ('Ruminococcus bicirculans') reveals two chromosomes and a selective capacity to utilize plant glucans.</title>
        <authorList>
            <consortium name="NISC Comparative Sequencing Program"/>
            <person name="Wegmann U."/>
            <person name="Louis P."/>
            <person name="Goesmann A."/>
            <person name="Henrissat B."/>
            <person name="Duncan S.H."/>
            <person name="Flint H.J."/>
        </authorList>
    </citation>
    <scope>NUCLEOTIDE SEQUENCE</scope>
    <source>
        <strain evidence="4">NBRC 107715</strain>
    </source>
</reference>
<evidence type="ECO:0000256" key="2">
    <source>
        <dbReference type="SAM" id="SignalP"/>
    </source>
</evidence>
<reference evidence="3 5" key="3">
    <citation type="submission" date="2019-07" db="EMBL/GenBank/DDBJ databases">
        <title>Whole genome shotgun sequence of Methylobacterium oxalidis NBRC 107715.</title>
        <authorList>
            <person name="Hosoyama A."/>
            <person name="Uohara A."/>
            <person name="Ohji S."/>
            <person name="Ichikawa N."/>
        </authorList>
    </citation>
    <scope>NUCLEOTIDE SEQUENCE [LARGE SCALE GENOMIC DNA]</scope>
    <source>
        <strain evidence="3 5">NBRC 107715</strain>
    </source>
</reference>
<feature type="chain" id="PRO_5022199818" description="DUF2271 domain-containing protein" evidence="2">
    <location>
        <begin position="36"/>
        <end position="187"/>
    </location>
</feature>
<organism evidence="3 5">
    <name type="scientific">Methylobacterium oxalidis</name>
    <dbReference type="NCBI Taxonomy" id="944322"/>
    <lineage>
        <taxon>Bacteria</taxon>
        <taxon>Pseudomonadati</taxon>
        <taxon>Pseudomonadota</taxon>
        <taxon>Alphaproteobacteria</taxon>
        <taxon>Hyphomicrobiales</taxon>
        <taxon>Methylobacteriaceae</taxon>
        <taxon>Methylobacterium</taxon>
    </lineage>
</organism>
<evidence type="ECO:0008006" key="7">
    <source>
        <dbReference type="Google" id="ProtNLM"/>
    </source>
</evidence>
<proteinExistence type="predicted"/>
<comment type="caution">
    <text evidence="3">The sequence shown here is derived from an EMBL/GenBank/DDBJ whole genome shotgun (WGS) entry which is preliminary data.</text>
</comment>
<dbReference type="EMBL" id="BJZU01000106">
    <property type="protein sequence ID" value="GEP06575.1"/>
    <property type="molecule type" value="Genomic_DNA"/>
</dbReference>
<evidence type="ECO:0000313" key="4">
    <source>
        <dbReference type="EMBL" id="GLS67253.1"/>
    </source>
</evidence>
<dbReference type="AlphaFoldDB" id="A0A512J9J2"/>
<keyword evidence="6" id="KW-1185">Reference proteome</keyword>
<dbReference type="RefSeq" id="WP_147028108.1">
    <property type="nucleotide sequence ID" value="NZ_BJZU01000106.1"/>
</dbReference>
<accession>A0A512J9J2</accession>
<name>A0A512J9J2_9HYPH</name>
<feature type="signal peptide" evidence="2">
    <location>
        <begin position="1"/>
        <end position="35"/>
    </location>
</feature>
<reference evidence="4" key="4">
    <citation type="submission" date="2023-01" db="EMBL/GenBank/DDBJ databases">
        <title>Draft genome sequence of Methylobacterium oxalidis strain NBRC 107715.</title>
        <authorList>
            <person name="Sun Q."/>
            <person name="Mori K."/>
        </authorList>
    </citation>
    <scope>NUCLEOTIDE SEQUENCE</scope>
    <source>
        <strain evidence="4">NBRC 107715</strain>
    </source>
</reference>
<dbReference type="Proteomes" id="UP000321960">
    <property type="component" value="Unassembled WGS sequence"/>
</dbReference>
<dbReference type="EMBL" id="BSPK01000111">
    <property type="protein sequence ID" value="GLS67253.1"/>
    <property type="molecule type" value="Genomic_DNA"/>
</dbReference>
<evidence type="ECO:0000313" key="5">
    <source>
        <dbReference type="Proteomes" id="UP000321960"/>
    </source>
</evidence>
<keyword evidence="2" id="KW-0732">Signal</keyword>
<evidence type="ECO:0000313" key="6">
    <source>
        <dbReference type="Proteomes" id="UP001156856"/>
    </source>
</evidence>
<protein>
    <recommendedName>
        <fullName evidence="7">DUF2271 domain-containing protein</fullName>
    </recommendedName>
</protein>
<dbReference type="PIRSF" id="PIRSF014995">
    <property type="entry name" value="UCP014995"/>
    <property type="match status" value="1"/>
</dbReference>
<dbReference type="Proteomes" id="UP001156856">
    <property type="component" value="Unassembled WGS sequence"/>
</dbReference>
<evidence type="ECO:0000256" key="1">
    <source>
        <dbReference type="SAM" id="MobiDB-lite"/>
    </source>
</evidence>
<dbReference type="InterPro" id="IPR014469">
    <property type="entry name" value="DUF2271"/>
</dbReference>